<protein>
    <submittedName>
        <fullName evidence="2">Uncharacterized protein</fullName>
    </submittedName>
</protein>
<dbReference type="EMBL" id="SDRB02002067">
    <property type="protein sequence ID" value="THG20212.1"/>
    <property type="molecule type" value="Genomic_DNA"/>
</dbReference>
<organism evidence="2 3">
    <name type="scientific">Camellia sinensis var. sinensis</name>
    <name type="common">China tea</name>
    <dbReference type="NCBI Taxonomy" id="542762"/>
    <lineage>
        <taxon>Eukaryota</taxon>
        <taxon>Viridiplantae</taxon>
        <taxon>Streptophyta</taxon>
        <taxon>Embryophyta</taxon>
        <taxon>Tracheophyta</taxon>
        <taxon>Spermatophyta</taxon>
        <taxon>Magnoliopsida</taxon>
        <taxon>eudicotyledons</taxon>
        <taxon>Gunneridae</taxon>
        <taxon>Pentapetalae</taxon>
        <taxon>asterids</taxon>
        <taxon>Ericales</taxon>
        <taxon>Theaceae</taxon>
        <taxon>Camellia</taxon>
    </lineage>
</organism>
<dbReference type="PANTHER" id="PTHR22754">
    <property type="entry name" value="DISCO-INTERACTING PROTEIN 2 DIP2 -RELATED"/>
    <property type="match status" value="1"/>
</dbReference>
<dbReference type="Proteomes" id="UP000306102">
    <property type="component" value="Unassembled WGS sequence"/>
</dbReference>
<dbReference type="InterPro" id="IPR042099">
    <property type="entry name" value="ANL_N_sf"/>
</dbReference>
<dbReference type="SUPFAM" id="SSF56801">
    <property type="entry name" value="Acetyl-CoA synthetase-like"/>
    <property type="match status" value="1"/>
</dbReference>
<reference evidence="2 3" key="1">
    <citation type="journal article" date="2018" name="Proc. Natl. Acad. Sci. U.S.A.">
        <title>Draft genome sequence of Camellia sinensis var. sinensis provides insights into the evolution of the tea genome and tea quality.</title>
        <authorList>
            <person name="Wei C."/>
            <person name="Yang H."/>
            <person name="Wang S."/>
            <person name="Zhao J."/>
            <person name="Liu C."/>
            <person name="Gao L."/>
            <person name="Xia E."/>
            <person name="Lu Y."/>
            <person name="Tai Y."/>
            <person name="She G."/>
            <person name="Sun J."/>
            <person name="Cao H."/>
            <person name="Tong W."/>
            <person name="Gao Q."/>
            <person name="Li Y."/>
            <person name="Deng W."/>
            <person name="Jiang X."/>
            <person name="Wang W."/>
            <person name="Chen Q."/>
            <person name="Zhang S."/>
            <person name="Li H."/>
            <person name="Wu J."/>
            <person name="Wang P."/>
            <person name="Li P."/>
            <person name="Shi C."/>
            <person name="Zheng F."/>
            <person name="Jian J."/>
            <person name="Huang B."/>
            <person name="Shan D."/>
            <person name="Shi M."/>
            <person name="Fang C."/>
            <person name="Yue Y."/>
            <person name="Li F."/>
            <person name="Li D."/>
            <person name="Wei S."/>
            <person name="Han B."/>
            <person name="Jiang C."/>
            <person name="Yin Y."/>
            <person name="Xia T."/>
            <person name="Zhang Z."/>
            <person name="Bennetzen J.L."/>
            <person name="Zhao S."/>
            <person name="Wan X."/>
        </authorList>
    </citation>
    <scope>NUCLEOTIDE SEQUENCE [LARGE SCALE GENOMIC DNA]</scope>
    <source>
        <strain evidence="3">cv. Shuchazao</strain>
        <tissue evidence="2">Leaf</tissue>
    </source>
</reference>
<evidence type="ECO:0000313" key="2">
    <source>
        <dbReference type="EMBL" id="THG20212.1"/>
    </source>
</evidence>
<gene>
    <name evidence="2" type="ORF">TEA_028767</name>
</gene>
<name>A0A4S4EUG5_CAMSN</name>
<sequence length="339" mass="38006">MGLKLGRWSGCRWGFAGDVLRCWWGCFQLLGLRALGVTFTSCSGDGVSVDCFASSEVSSYTGVDGSGLLVEQGYAYIHEFTRTSMAGKIRRFKDGYMRFWQKISEALPIECAATLKYWQFDAVHVVSALMLKAFLTAEDENHVMDYVSWKRTFGFYYFDEFMDDPATIGNPVAMQRFYAETDIFLFWSYGNSADIMGTRVTELAMDAVKNMGGIVEKVVLQRRFKYFPHVNSQALVCKHFANDSSLPTFPYLSSNLLRGQKPVIKPGDRVLLVHIPGLDFIDAFFGCLRARVLPVPVLPPDPLQRGGQALLKIENIAKSCNAVAIYQPLVIIQLFGQVP</sequence>
<feature type="chain" id="PRO_5020767723" evidence="1">
    <location>
        <begin position="35"/>
        <end position="339"/>
    </location>
</feature>
<proteinExistence type="predicted"/>
<evidence type="ECO:0000313" key="3">
    <source>
        <dbReference type="Proteomes" id="UP000306102"/>
    </source>
</evidence>
<comment type="caution">
    <text evidence="2">The sequence shown here is derived from an EMBL/GenBank/DDBJ whole genome shotgun (WGS) entry which is preliminary data.</text>
</comment>
<feature type="signal peptide" evidence="1">
    <location>
        <begin position="1"/>
        <end position="34"/>
    </location>
</feature>
<accession>A0A4S4EUG5</accession>
<keyword evidence="1" id="KW-0732">Signal</keyword>
<keyword evidence="3" id="KW-1185">Reference proteome</keyword>
<dbReference type="Gene3D" id="3.40.50.12780">
    <property type="entry name" value="N-terminal domain of ligase-like"/>
    <property type="match status" value="1"/>
</dbReference>
<dbReference type="PANTHER" id="PTHR22754:SF32">
    <property type="entry name" value="DISCO-INTERACTING PROTEIN 2"/>
    <property type="match status" value="1"/>
</dbReference>
<evidence type="ECO:0000256" key="1">
    <source>
        <dbReference type="SAM" id="SignalP"/>
    </source>
</evidence>
<dbReference type="STRING" id="542762.A0A4S4EUG5"/>
<dbReference type="AlphaFoldDB" id="A0A4S4EUG5"/>